<keyword evidence="3" id="KW-1185">Reference proteome</keyword>
<feature type="domain" description="N-acetyltransferase" evidence="1">
    <location>
        <begin position="18"/>
        <end position="176"/>
    </location>
</feature>
<proteinExistence type="predicted"/>
<dbReference type="Proteomes" id="UP000184510">
    <property type="component" value="Unassembled WGS sequence"/>
</dbReference>
<dbReference type="OrthoDB" id="190266at2"/>
<evidence type="ECO:0000259" key="1">
    <source>
        <dbReference type="PROSITE" id="PS51186"/>
    </source>
</evidence>
<dbReference type="InterPro" id="IPR000182">
    <property type="entry name" value="GNAT_dom"/>
</dbReference>
<dbReference type="InParanoid" id="A0A1M6IMP0"/>
<dbReference type="STRING" id="1123071.SAMN02745181_1863"/>
<dbReference type="PROSITE" id="PS51186">
    <property type="entry name" value="GNAT"/>
    <property type="match status" value="1"/>
</dbReference>
<dbReference type="AlphaFoldDB" id="A0A1M6IMP0"/>
<dbReference type="Pfam" id="PF13302">
    <property type="entry name" value="Acetyltransf_3"/>
    <property type="match status" value="1"/>
</dbReference>
<dbReference type="SUPFAM" id="SSF55729">
    <property type="entry name" value="Acyl-CoA N-acyltransferases (Nat)"/>
    <property type="match status" value="1"/>
</dbReference>
<reference evidence="2 3" key="1">
    <citation type="submission" date="2016-11" db="EMBL/GenBank/DDBJ databases">
        <authorList>
            <person name="Jaros S."/>
            <person name="Januszkiewicz K."/>
            <person name="Wedrychowicz H."/>
        </authorList>
    </citation>
    <scope>NUCLEOTIDE SEQUENCE [LARGE SCALE GENOMIC DNA]</scope>
    <source>
        <strain evidence="2 3">DSM 18772</strain>
    </source>
</reference>
<protein>
    <submittedName>
        <fullName evidence="2">Acetyltransferase (GNAT) domain-containing protein</fullName>
    </submittedName>
</protein>
<evidence type="ECO:0000313" key="2">
    <source>
        <dbReference type="EMBL" id="SHJ35714.1"/>
    </source>
</evidence>
<sequence length="197" mass="22739">MHFIPESITVRLEDGQKVLLREVRPSDRERALAGFEKLSVESVYFRFWNDLLELSDSMLDRLTRADQINHLVWCALDPDNDENPGFGAASIWRYEDDPQMAEISFTVLDEYQSRGIGTLLLAVLWILAEKLGINMLRANVLPENARAIQWLVHLGGRAVEQKGICEIDLLLDESEDIQTEKRQELLVWLDQLRGEFE</sequence>
<evidence type="ECO:0000313" key="3">
    <source>
        <dbReference type="Proteomes" id="UP000184510"/>
    </source>
</evidence>
<dbReference type="Gene3D" id="3.40.630.30">
    <property type="match status" value="1"/>
</dbReference>
<dbReference type="GO" id="GO:0016747">
    <property type="term" value="F:acyltransferase activity, transferring groups other than amino-acyl groups"/>
    <property type="evidence" value="ECO:0007669"/>
    <property type="project" value="InterPro"/>
</dbReference>
<gene>
    <name evidence="2" type="ORF">SAMN02745181_1863</name>
</gene>
<dbReference type="RefSeq" id="WP_143183447.1">
    <property type="nucleotide sequence ID" value="NZ_FQYR01000003.1"/>
</dbReference>
<dbReference type="CDD" id="cd04301">
    <property type="entry name" value="NAT_SF"/>
    <property type="match status" value="1"/>
</dbReference>
<dbReference type="EMBL" id="FQYR01000003">
    <property type="protein sequence ID" value="SHJ35714.1"/>
    <property type="molecule type" value="Genomic_DNA"/>
</dbReference>
<accession>A0A1M6IMP0</accession>
<organism evidence="2 3">
    <name type="scientific">Rubritalea squalenifaciens DSM 18772</name>
    <dbReference type="NCBI Taxonomy" id="1123071"/>
    <lineage>
        <taxon>Bacteria</taxon>
        <taxon>Pseudomonadati</taxon>
        <taxon>Verrucomicrobiota</taxon>
        <taxon>Verrucomicrobiia</taxon>
        <taxon>Verrucomicrobiales</taxon>
        <taxon>Rubritaleaceae</taxon>
        <taxon>Rubritalea</taxon>
    </lineage>
</organism>
<dbReference type="InterPro" id="IPR016181">
    <property type="entry name" value="Acyl_CoA_acyltransferase"/>
</dbReference>
<name>A0A1M6IMP0_9BACT</name>
<keyword evidence="2" id="KW-0808">Transferase</keyword>